<sequence length="167" mass="18414">MASTKINTYHCLCSTLLLATTHTLSSLPRRSSSGSTGLDNALILPLPASPPTFEESSENNDDLPAEGYTILLGLNRDSRPTLIRREDGFEKRYLFKCERCKAVAGYEILGEREEMDTDGDGRANAEYQGRAMYLLPGGMMSTEIMKKGGKIGEEEVDVRNARVAVFE</sequence>
<feature type="domain" description="STEEP1" evidence="2">
    <location>
        <begin position="3"/>
        <end position="143"/>
    </location>
</feature>
<keyword evidence="1" id="KW-0732">Signal</keyword>
<organism evidence="3 4">
    <name type="scientific">Amylocarpus encephaloides</name>
    <dbReference type="NCBI Taxonomy" id="45428"/>
    <lineage>
        <taxon>Eukaryota</taxon>
        <taxon>Fungi</taxon>
        <taxon>Dikarya</taxon>
        <taxon>Ascomycota</taxon>
        <taxon>Pezizomycotina</taxon>
        <taxon>Leotiomycetes</taxon>
        <taxon>Helotiales</taxon>
        <taxon>Helotiales incertae sedis</taxon>
        <taxon>Amylocarpus</taxon>
    </lineage>
</organism>
<dbReference type="OrthoDB" id="418131at2759"/>
<dbReference type="Pfam" id="PF25809">
    <property type="entry name" value="STEEP1"/>
    <property type="match status" value="1"/>
</dbReference>
<dbReference type="AlphaFoldDB" id="A0A9P8C1C9"/>
<evidence type="ECO:0000313" key="4">
    <source>
        <dbReference type="Proteomes" id="UP000824998"/>
    </source>
</evidence>
<reference evidence="3" key="1">
    <citation type="journal article" date="2021" name="IMA Fungus">
        <title>Genomic characterization of three marine fungi, including Emericellopsis atlantica sp. nov. with signatures of a generalist lifestyle and marine biomass degradation.</title>
        <authorList>
            <person name="Hagestad O.C."/>
            <person name="Hou L."/>
            <person name="Andersen J.H."/>
            <person name="Hansen E.H."/>
            <person name="Altermark B."/>
            <person name="Li C."/>
            <person name="Kuhnert E."/>
            <person name="Cox R.J."/>
            <person name="Crous P.W."/>
            <person name="Spatafora J.W."/>
            <person name="Lail K."/>
            <person name="Amirebrahimi M."/>
            <person name="Lipzen A."/>
            <person name="Pangilinan J."/>
            <person name="Andreopoulos W."/>
            <person name="Hayes R.D."/>
            <person name="Ng V."/>
            <person name="Grigoriev I.V."/>
            <person name="Jackson S.A."/>
            <person name="Sutton T.D.S."/>
            <person name="Dobson A.D.W."/>
            <person name="Rama T."/>
        </authorList>
    </citation>
    <scope>NUCLEOTIDE SEQUENCE</scope>
    <source>
        <strain evidence="3">TRa018bII</strain>
    </source>
</reference>
<evidence type="ECO:0000256" key="1">
    <source>
        <dbReference type="SAM" id="SignalP"/>
    </source>
</evidence>
<feature type="signal peptide" evidence="1">
    <location>
        <begin position="1"/>
        <end position="26"/>
    </location>
</feature>
<dbReference type="Proteomes" id="UP000824998">
    <property type="component" value="Unassembled WGS sequence"/>
</dbReference>
<comment type="caution">
    <text evidence="3">The sequence shown here is derived from an EMBL/GenBank/DDBJ whole genome shotgun (WGS) entry which is preliminary data.</text>
</comment>
<proteinExistence type="predicted"/>
<name>A0A9P8C1C9_9HELO</name>
<feature type="chain" id="PRO_5040290922" description="STEEP1 domain-containing protein" evidence="1">
    <location>
        <begin position="27"/>
        <end position="167"/>
    </location>
</feature>
<evidence type="ECO:0000313" key="3">
    <source>
        <dbReference type="EMBL" id="KAG9229755.1"/>
    </source>
</evidence>
<dbReference type="EMBL" id="MU251734">
    <property type="protein sequence ID" value="KAG9229755.1"/>
    <property type="molecule type" value="Genomic_DNA"/>
</dbReference>
<gene>
    <name evidence="3" type="ORF">BJ875DRAFT_386667</name>
</gene>
<evidence type="ECO:0000259" key="2">
    <source>
        <dbReference type="Pfam" id="PF25809"/>
    </source>
</evidence>
<accession>A0A9P8C1C9</accession>
<dbReference type="InterPro" id="IPR057965">
    <property type="entry name" value="STEEP1_dom"/>
</dbReference>
<keyword evidence="4" id="KW-1185">Reference proteome</keyword>
<protein>
    <recommendedName>
        <fullName evidence="2">STEEP1 domain-containing protein</fullName>
    </recommendedName>
</protein>